<dbReference type="RefSeq" id="WP_005822871.1">
    <property type="nucleotide sequence ID" value="NZ_ACQL01000065.1"/>
</dbReference>
<dbReference type="Proteomes" id="UP000005532">
    <property type="component" value="Unassembled WGS sequence"/>
</dbReference>
<protein>
    <recommendedName>
        <fullName evidence="3">DUF2313 domain-containing protein</fullName>
    </recommendedName>
</protein>
<dbReference type="Pfam" id="PF10076">
    <property type="entry name" value="Phage_Mu_Gp48"/>
    <property type="match status" value="1"/>
</dbReference>
<proteinExistence type="predicted"/>
<dbReference type="OrthoDB" id="6592844at2"/>
<sequence>MAIESKHGQALAGLLPPVSYDPNGRWLALSLEVEGRMLDRVSAKAEMLRDAVDVSTGIFIGDWERVCGLTANSKLDLATRVQRVIAKLNQLGGLSIGYITQVAKDLGYCIKINEPQPFIAGISRTGDMLWHKDIMWTFFVDVCNPTDDHERFRAGISKAGDTLMGRYSDPVLESLLEEVKPAFSRVWVRYLGDF</sequence>
<dbReference type="InterPro" id="IPR018755">
    <property type="entry name" value="Phage_Mu_Gp48"/>
</dbReference>
<dbReference type="AlphaFoldDB" id="C5RZY7"/>
<reference evidence="1 2" key="1">
    <citation type="journal article" date="2010" name="Vet. Microbiol.">
        <title>Production of haemolysins by strains of the Actinobacillus minor/porcitonsillarum complex.</title>
        <authorList>
            <person name="Arya G."/>
            <person name="Niven D.F."/>
        </authorList>
    </citation>
    <scope>NUCLEOTIDE SEQUENCE [LARGE SCALE GENOMIC DNA]</scope>
    <source>
        <strain evidence="1 2">NM305</strain>
    </source>
</reference>
<organism evidence="1 2">
    <name type="scientific">Actinobacillus minor NM305</name>
    <dbReference type="NCBI Taxonomy" id="637911"/>
    <lineage>
        <taxon>Bacteria</taxon>
        <taxon>Pseudomonadati</taxon>
        <taxon>Pseudomonadota</taxon>
        <taxon>Gammaproteobacteria</taxon>
        <taxon>Pasteurellales</taxon>
        <taxon>Pasteurellaceae</taxon>
        <taxon>Actinobacillus</taxon>
    </lineage>
</organism>
<evidence type="ECO:0008006" key="3">
    <source>
        <dbReference type="Google" id="ProtNLM"/>
    </source>
</evidence>
<comment type="caution">
    <text evidence="1">The sequence shown here is derived from an EMBL/GenBank/DDBJ whole genome shotgun (WGS) entry which is preliminary data.</text>
</comment>
<evidence type="ECO:0000313" key="1">
    <source>
        <dbReference type="EMBL" id="EER47725.1"/>
    </source>
</evidence>
<name>C5RZY7_9PAST</name>
<dbReference type="EMBL" id="ACQL01000065">
    <property type="protein sequence ID" value="EER47725.1"/>
    <property type="molecule type" value="Genomic_DNA"/>
</dbReference>
<gene>
    <name evidence="1" type="ORF">AM305_06051</name>
</gene>
<evidence type="ECO:0000313" key="2">
    <source>
        <dbReference type="Proteomes" id="UP000005532"/>
    </source>
</evidence>
<accession>C5RZY7</accession>
<dbReference type="eggNOG" id="COG3778">
    <property type="taxonomic scope" value="Bacteria"/>
</dbReference>